<dbReference type="PANTHER" id="PTHR15704:SF7">
    <property type="entry name" value="SUPERKILLER COMPLEX PROTEIN 3"/>
    <property type="match status" value="1"/>
</dbReference>
<dbReference type="SMART" id="SM00028">
    <property type="entry name" value="TPR"/>
    <property type="match status" value="7"/>
</dbReference>
<dbReference type="PROSITE" id="PS50005">
    <property type="entry name" value="TPR"/>
    <property type="match status" value="3"/>
</dbReference>
<dbReference type="GO" id="GO:0055087">
    <property type="term" value="C:Ski complex"/>
    <property type="evidence" value="ECO:0007669"/>
    <property type="project" value="InterPro"/>
</dbReference>
<organism evidence="4 5">
    <name type="scientific">Cinnamomum micranthum f. kanehirae</name>
    <dbReference type="NCBI Taxonomy" id="337451"/>
    <lineage>
        <taxon>Eukaryota</taxon>
        <taxon>Viridiplantae</taxon>
        <taxon>Streptophyta</taxon>
        <taxon>Embryophyta</taxon>
        <taxon>Tracheophyta</taxon>
        <taxon>Spermatophyta</taxon>
        <taxon>Magnoliopsida</taxon>
        <taxon>Magnoliidae</taxon>
        <taxon>Laurales</taxon>
        <taxon>Lauraceae</taxon>
        <taxon>Cinnamomum</taxon>
    </lineage>
</organism>
<feature type="repeat" description="TPR" evidence="3">
    <location>
        <begin position="203"/>
        <end position="236"/>
    </location>
</feature>
<feature type="repeat" description="TPR" evidence="3">
    <location>
        <begin position="426"/>
        <end position="459"/>
    </location>
</feature>
<feature type="repeat" description="TPR" evidence="3">
    <location>
        <begin position="169"/>
        <end position="202"/>
    </location>
</feature>
<dbReference type="EMBL" id="QPKB01000001">
    <property type="protein sequence ID" value="RWR72788.1"/>
    <property type="molecule type" value="Genomic_DNA"/>
</dbReference>
<dbReference type="InterPro" id="IPR039226">
    <property type="entry name" value="Ski3/TTC37"/>
</dbReference>
<gene>
    <name evidence="4" type="ORF">CKAN_00102800</name>
</gene>
<dbReference type="GO" id="GO:0006401">
    <property type="term" value="P:RNA catabolic process"/>
    <property type="evidence" value="ECO:0007669"/>
    <property type="project" value="InterPro"/>
</dbReference>
<accession>A0A3S3MQ47</accession>
<protein>
    <submittedName>
        <fullName evidence="4">Tetratricopeptide repeat-containing domain-containing protein</fullName>
    </submittedName>
</protein>
<dbReference type="AlphaFoldDB" id="A0A3S3MQ47"/>
<proteinExistence type="predicted"/>
<dbReference type="InterPro" id="IPR019734">
    <property type="entry name" value="TPR_rpt"/>
</dbReference>
<dbReference type="Gene3D" id="1.25.40.10">
    <property type="entry name" value="Tetratricopeptide repeat domain"/>
    <property type="match status" value="4"/>
</dbReference>
<keyword evidence="5" id="KW-1185">Reference proteome</keyword>
<keyword evidence="1" id="KW-0677">Repeat</keyword>
<evidence type="ECO:0000256" key="1">
    <source>
        <dbReference type="ARBA" id="ARBA00022737"/>
    </source>
</evidence>
<reference evidence="4 5" key="1">
    <citation type="journal article" date="2019" name="Nat. Plants">
        <title>Stout camphor tree genome fills gaps in understanding of flowering plant genome evolution.</title>
        <authorList>
            <person name="Chaw S.M."/>
            <person name="Liu Y.C."/>
            <person name="Wu Y.W."/>
            <person name="Wang H.Y."/>
            <person name="Lin C.I."/>
            <person name="Wu C.S."/>
            <person name="Ke H.M."/>
            <person name="Chang L.Y."/>
            <person name="Hsu C.Y."/>
            <person name="Yang H.T."/>
            <person name="Sudianto E."/>
            <person name="Hsu M.H."/>
            <person name="Wu K.P."/>
            <person name="Wang L.N."/>
            <person name="Leebens-Mack J.H."/>
            <person name="Tsai I.J."/>
        </authorList>
    </citation>
    <scope>NUCLEOTIDE SEQUENCE [LARGE SCALE GENOMIC DNA]</scope>
    <source>
        <strain evidence="5">cv. Chaw 1501</strain>
        <tissue evidence="4">Young leaves</tissue>
    </source>
</reference>
<dbReference type="SUPFAM" id="SSF48452">
    <property type="entry name" value="TPR-like"/>
    <property type="match status" value="3"/>
</dbReference>
<dbReference type="OrthoDB" id="421075at2759"/>
<dbReference type="InterPro" id="IPR011990">
    <property type="entry name" value="TPR-like_helical_dom_sf"/>
</dbReference>
<keyword evidence="2 3" id="KW-0802">TPR repeat</keyword>
<dbReference type="Proteomes" id="UP000283530">
    <property type="component" value="Unassembled WGS sequence"/>
</dbReference>
<dbReference type="Pfam" id="PF13432">
    <property type="entry name" value="TPR_16"/>
    <property type="match status" value="2"/>
</dbReference>
<evidence type="ECO:0000256" key="3">
    <source>
        <dbReference type="PROSITE-ProRule" id="PRU00339"/>
    </source>
</evidence>
<dbReference type="SUPFAM" id="SSF81901">
    <property type="entry name" value="HCP-like"/>
    <property type="match status" value="1"/>
</dbReference>
<evidence type="ECO:0000256" key="2">
    <source>
        <dbReference type="ARBA" id="ARBA00022803"/>
    </source>
</evidence>
<dbReference type="PANTHER" id="PTHR15704">
    <property type="entry name" value="SUPERKILLER 3 PROTEIN-RELATED"/>
    <property type="match status" value="1"/>
</dbReference>
<name>A0A3S3MQ47_9MAGN</name>
<dbReference type="STRING" id="337451.A0A3S3MQ47"/>
<evidence type="ECO:0000313" key="4">
    <source>
        <dbReference type="EMBL" id="RWR72788.1"/>
    </source>
</evidence>
<evidence type="ECO:0000313" key="5">
    <source>
        <dbReference type="Proteomes" id="UP000283530"/>
    </source>
</evidence>
<comment type="caution">
    <text evidence="4">The sequence shown here is derived from an EMBL/GenBank/DDBJ whole genome shotgun (WGS) entry which is preliminary data.</text>
</comment>
<sequence length="1183" mass="132371">MTNTEEESEKARLKQLQETLDSDPNNASHHFDLGLFLWEKGGELKEFKERAIEHFVASAKLNPNNAAAFRFLGHYYSQVAVDRQRACKCYQRAVTLNPNDFEAGEGLCDLLDEEGKESLETSICREALEKSPRAFWAFRRLGYMQVYQKKWSEAIQSLQHAIRGYPTCAELWEALGLAYQRLGMFTAAIKSYGRAVELEDSRIFALVESGNVLLMLGSFRKGIEQFRRALEIEPHNVAAHYGLASGLLGLSKDCMDSGAFGWGASLLEEASDIAKASAFLAGNVSSSWKLHGDVQIAYSKCYPWEDEGQMIENDESFRETVCSWRRKRLSAAISASRSYQRALHLTPWQASIYTDIAISLDLIFHLEERTISDPDAWQLPEKMSLGGLLLQGDNNEFWVVLGCLSNHNALKQHAFIRALQLDVSLAVAWAYLGQLYRKEDDMLLSRQAFDHARSIDPSLALPWAGMSVDTHAGGSTPDEAYESCLRAVQILPLSEFQVGLGKLAAVSGHLLSPQVFGALRQAAQRAPQYPESHNLYGLACEARSDYQAAIAAYQKARCAIRVFARITPSSHIADISANLARSLCRAGNALDAAHACEDLKKQGLLDTKGLQIYALALWQLGRTDLALSVARSLAENVSIMDSLSRAASLGLISKLLYHILGQESAASVILKMPKDLLHSSNLISIVSVLGALDQSTPLPSLLPGTLHVFKSHEEVTRLHSLTAAIEMVKHGSEQSMGIQSGVHYLKKVLHKYPDSTLIRNQLSSLLLSSKEWKAAHTAIRCVVFDPPGRPIMEVQNSAYEILGSAMVSCYASCTSKLKFSFPTCRDQYMHGAQAIQQMQKWLRQEPWNHKAQYLLVLNILQKAREEKFPQHLCFTLQRLICTALSNEIYCSKKSQSYEYQKFQLLLCASEISLQCGDYFGCISHAQNALRLSLRDGILFFAHLQLCRAYVSQEDLPSLKDEYTKCLQLKPDYPIAWISLKLIESRCKLQMHLNAIDSHFEACLKESGSSWNTWTAIFDLVRGQSFIWEEDFVLAEKALGHGISMGAADSCLYLCHGAICMELGRRQSGSQFLSLAVNSLTKAQKTTFAPIISALLAQAEGSLGARMKWERNLRFEWFSWPAESRPAELHFQMHLLAKQSKVGPEQFPGVELSQSPQRWILRAIHLNPSCLRYWKALQKVKESE</sequence>